<dbReference type="Proteomes" id="UP000663854">
    <property type="component" value="Unassembled WGS sequence"/>
</dbReference>
<comment type="caution">
    <text evidence="2">The sequence shown here is derived from an EMBL/GenBank/DDBJ whole genome shotgun (WGS) entry which is preliminary data.</text>
</comment>
<reference evidence="2" key="1">
    <citation type="submission" date="2021-02" db="EMBL/GenBank/DDBJ databases">
        <authorList>
            <person name="Nowell W R."/>
        </authorList>
    </citation>
    <scope>NUCLEOTIDE SEQUENCE</scope>
</reference>
<proteinExistence type="predicted"/>
<gene>
    <name evidence="3" type="ORF">JXQ802_LOCUS27355</name>
    <name evidence="2" type="ORF">PYM288_LOCUS16120</name>
</gene>
<dbReference type="EMBL" id="CAJNOH010000406">
    <property type="protein sequence ID" value="CAF1030736.1"/>
    <property type="molecule type" value="Genomic_DNA"/>
</dbReference>
<protein>
    <submittedName>
        <fullName evidence="2">Uncharacterized protein</fullName>
    </submittedName>
</protein>
<evidence type="ECO:0000256" key="1">
    <source>
        <dbReference type="SAM" id="Phobius"/>
    </source>
</evidence>
<accession>A0A814IZT7</accession>
<sequence length="79" mass="8975">MMIYDDYVFGIIHFFILLIKIEAIIKRYRFECQIGSTIVLPPCFPTVSSSINDIATIVFKSDSGELLGMNGILIFNNPR</sequence>
<evidence type="ECO:0000313" key="4">
    <source>
        <dbReference type="Proteomes" id="UP000663854"/>
    </source>
</evidence>
<name>A0A814IZT7_9BILA</name>
<evidence type="ECO:0000313" key="5">
    <source>
        <dbReference type="Proteomes" id="UP000663870"/>
    </source>
</evidence>
<evidence type="ECO:0000313" key="3">
    <source>
        <dbReference type="EMBL" id="CAF1258532.1"/>
    </source>
</evidence>
<feature type="transmembrane region" description="Helical" evidence="1">
    <location>
        <begin position="6"/>
        <end position="25"/>
    </location>
</feature>
<dbReference type="Proteomes" id="UP000663870">
    <property type="component" value="Unassembled WGS sequence"/>
</dbReference>
<keyword evidence="5" id="KW-1185">Reference proteome</keyword>
<keyword evidence="1" id="KW-0472">Membrane</keyword>
<organism evidence="2 4">
    <name type="scientific">Rotaria sordida</name>
    <dbReference type="NCBI Taxonomy" id="392033"/>
    <lineage>
        <taxon>Eukaryota</taxon>
        <taxon>Metazoa</taxon>
        <taxon>Spiralia</taxon>
        <taxon>Gnathifera</taxon>
        <taxon>Rotifera</taxon>
        <taxon>Eurotatoria</taxon>
        <taxon>Bdelloidea</taxon>
        <taxon>Philodinida</taxon>
        <taxon>Philodinidae</taxon>
        <taxon>Rotaria</taxon>
    </lineage>
</organism>
<evidence type="ECO:0000313" key="2">
    <source>
        <dbReference type="EMBL" id="CAF1030736.1"/>
    </source>
</evidence>
<dbReference type="EMBL" id="CAJNOL010000989">
    <property type="protein sequence ID" value="CAF1258532.1"/>
    <property type="molecule type" value="Genomic_DNA"/>
</dbReference>
<keyword evidence="1" id="KW-0812">Transmembrane</keyword>
<keyword evidence="1" id="KW-1133">Transmembrane helix</keyword>
<dbReference type="AlphaFoldDB" id="A0A814IZT7"/>